<evidence type="ECO:0000313" key="1">
    <source>
        <dbReference type="EMBL" id="KAI4801953.1"/>
    </source>
</evidence>
<keyword evidence="2" id="KW-1185">Reference proteome</keyword>
<gene>
    <name evidence="1" type="ORF">KUCAC02_019817</name>
</gene>
<protein>
    <submittedName>
        <fullName evidence="1">Uncharacterized protein</fullName>
    </submittedName>
</protein>
<accession>A0ACB9VQA9</accession>
<dbReference type="Proteomes" id="UP001057452">
    <property type="component" value="Chromosome 24"/>
</dbReference>
<reference evidence="1" key="1">
    <citation type="submission" date="2022-05" db="EMBL/GenBank/DDBJ databases">
        <title>Chromosome-level genome of Chaenocephalus aceratus.</title>
        <authorList>
            <person name="Park H."/>
        </authorList>
    </citation>
    <scope>NUCLEOTIDE SEQUENCE</scope>
    <source>
        <strain evidence="1">KU_202001</strain>
    </source>
</reference>
<organism evidence="1 2">
    <name type="scientific">Chaenocephalus aceratus</name>
    <name type="common">Blackfin icefish</name>
    <name type="synonym">Chaenichthys aceratus</name>
    <dbReference type="NCBI Taxonomy" id="36190"/>
    <lineage>
        <taxon>Eukaryota</taxon>
        <taxon>Metazoa</taxon>
        <taxon>Chordata</taxon>
        <taxon>Craniata</taxon>
        <taxon>Vertebrata</taxon>
        <taxon>Euteleostomi</taxon>
        <taxon>Actinopterygii</taxon>
        <taxon>Neopterygii</taxon>
        <taxon>Teleostei</taxon>
        <taxon>Neoteleostei</taxon>
        <taxon>Acanthomorphata</taxon>
        <taxon>Eupercaria</taxon>
        <taxon>Perciformes</taxon>
        <taxon>Notothenioidei</taxon>
        <taxon>Channichthyidae</taxon>
        <taxon>Chaenocephalus</taxon>
    </lineage>
</organism>
<sequence>MGDNVDDDSLYTIKEGDYVVLKRGDVFKAVQIQSKKKVVFEKQWFFLDNAVGQLYSTTFELASGGILQPRKPKDPESSTDTKGAGTDNRNIQDDGKSQKLTRDDIETLKEQGLKGQEIIQQLIDNSSTFKDKTEYAQDKYIKKKKKKYENIVTILKPSCRILAHDVTTAGNQGRSATCAMTPWPRC</sequence>
<name>A0ACB9VQA9_CHAAC</name>
<evidence type="ECO:0000313" key="2">
    <source>
        <dbReference type="Proteomes" id="UP001057452"/>
    </source>
</evidence>
<dbReference type="EMBL" id="CM043808">
    <property type="protein sequence ID" value="KAI4801953.1"/>
    <property type="molecule type" value="Genomic_DNA"/>
</dbReference>
<comment type="caution">
    <text evidence="1">The sequence shown here is derived from an EMBL/GenBank/DDBJ whole genome shotgun (WGS) entry which is preliminary data.</text>
</comment>
<proteinExistence type="predicted"/>